<evidence type="ECO:0000256" key="4">
    <source>
        <dbReference type="ARBA" id="ARBA00023136"/>
    </source>
</evidence>
<feature type="transmembrane region" description="Helical" evidence="6">
    <location>
        <begin position="250"/>
        <end position="273"/>
    </location>
</feature>
<feature type="transmembrane region" description="Helical" evidence="6">
    <location>
        <begin position="67"/>
        <end position="88"/>
    </location>
</feature>
<comment type="subcellular location">
    <subcellularLocation>
        <location evidence="1">Membrane</location>
        <topology evidence="1">Multi-pass membrane protein</topology>
    </subcellularLocation>
</comment>
<evidence type="ECO:0000256" key="6">
    <source>
        <dbReference type="SAM" id="Phobius"/>
    </source>
</evidence>
<dbReference type="InterPro" id="IPR004299">
    <property type="entry name" value="MBOAT_fam"/>
</dbReference>
<keyword evidence="2 6" id="KW-0812">Transmembrane</keyword>
<dbReference type="GO" id="GO:0005783">
    <property type="term" value="C:endoplasmic reticulum"/>
    <property type="evidence" value="ECO:0007669"/>
    <property type="project" value="TreeGrafter"/>
</dbReference>
<organism evidence="7 8">
    <name type="scientific">Aedes aegypti</name>
    <name type="common">Yellowfever mosquito</name>
    <name type="synonym">Culex aegypti</name>
    <dbReference type="NCBI Taxonomy" id="7159"/>
    <lineage>
        <taxon>Eukaryota</taxon>
        <taxon>Metazoa</taxon>
        <taxon>Ecdysozoa</taxon>
        <taxon>Arthropoda</taxon>
        <taxon>Hexapoda</taxon>
        <taxon>Insecta</taxon>
        <taxon>Pterygota</taxon>
        <taxon>Neoptera</taxon>
        <taxon>Endopterygota</taxon>
        <taxon>Diptera</taxon>
        <taxon>Nematocera</taxon>
        <taxon>Culicoidea</taxon>
        <taxon>Culicidae</taxon>
        <taxon>Culicinae</taxon>
        <taxon>Aedini</taxon>
        <taxon>Aedes</taxon>
        <taxon>Stegomyia</taxon>
    </lineage>
</organism>
<dbReference type="EMBL" id="CH477202">
    <property type="protein sequence ID" value="EAT48089.1"/>
    <property type="molecule type" value="Genomic_DNA"/>
</dbReference>
<evidence type="ECO:0000256" key="1">
    <source>
        <dbReference type="ARBA" id="ARBA00004141"/>
    </source>
</evidence>
<dbReference type="OrthoDB" id="420606at2759"/>
<dbReference type="HOGENOM" id="CLU_027533_3_0_1"/>
<reference evidence="7" key="3">
    <citation type="submission" date="2012-09" db="EMBL/GenBank/DDBJ databases">
        <authorList>
            <consortium name="VectorBase"/>
        </authorList>
    </citation>
    <scope>NUCLEOTIDE SEQUENCE</scope>
    <source>
        <strain evidence="7">Liverpool</strain>
    </source>
</reference>
<evidence type="ECO:0000256" key="2">
    <source>
        <dbReference type="ARBA" id="ARBA00022692"/>
    </source>
</evidence>
<dbReference type="Pfam" id="PF03062">
    <property type="entry name" value="MBOAT"/>
    <property type="match status" value="1"/>
</dbReference>
<gene>
    <name evidence="7" type="ORF">AaeL_AAEL000853</name>
</gene>
<accession>A0A1S4EX21</accession>
<feature type="transmembrane region" description="Helical" evidence="6">
    <location>
        <begin position="6"/>
        <end position="26"/>
    </location>
</feature>
<dbReference type="Proteomes" id="UP000682892">
    <property type="component" value="Unassembled WGS sequence"/>
</dbReference>
<dbReference type="PANTHER" id="PTHR13285:SF18">
    <property type="entry name" value="PROTEIN-CYSTEINE N-PALMITOYLTRANSFERASE RASP"/>
    <property type="match status" value="1"/>
</dbReference>
<reference evidence="7" key="1">
    <citation type="submission" date="2005-10" db="EMBL/GenBank/DDBJ databases">
        <authorList>
            <person name="Loftus B.J."/>
            <person name="Nene V.M."/>
            <person name="Hannick L.I."/>
            <person name="Bidwell S."/>
            <person name="Haas B."/>
            <person name="Amedeo P."/>
            <person name="Orvis J."/>
            <person name="Wortman J.R."/>
            <person name="White O.R."/>
            <person name="Salzberg S."/>
            <person name="Shumway M."/>
            <person name="Koo H."/>
            <person name="Zhao Y."/>
            <person name="Holmes M."/>
            <person name="Miller J."/>
            <person name="Schatz M."/>
            <person name="Pop M."/>
            <person name="Pai G."/>
            <person name="Utterback T."/>
            <person name="Rogers Y.-H."/>
            <person name="Kravitz S."/>
            <person name="Fraser C.M."/>
        </authorList>
    </citation>
    <scope>NUCLEOTIDE SEQUENCE</scope>
    <source>
        <strain evidence="7">Liverpool</strain>
    </source>
</reference>
<comment type="similarity">
    <text evidence="5">Belongs to the membrane-bound acyltransferase family. HHAT subfamily.</text>
</comment>
<sequence length="491" mass="58369">MGSFKIPIDTALCIVFYVSCLFYSFYKNYELSNESLQNYYYLEEGWSIFKGRRRDDYDWEWEIYKKYAISNMLIFALHAILFEVIRYLRVRQVSLALTVFGCAAVFYIYGYKVLLILIWQNLTFYAIGHWTKSAAVLWIKAFLWIAMINSVKILFFYDQLNVLLDIDNDKLLEFSIIISWNVIKCTCFCLDRVNARGNAQNYKFVDLLGYSFYFPLLLFGPVIIYERFKECQKVRWPMESLNTLERLKTLVMRLIICFFWALVMEAGQHFFYINVIQLDLKLLQHVNLWALYGLGYMMGQFFYVKYVVFYGIGIAFGTFDGVLMPHKPICIGRVHLYSDMWKFFDRGLYEFLFKYIYTQLCTKTSSNTRKIFASSITFIFIYIWHGLYTFVMIWSALNWICIVMEGFVKNVFGTNTKLGALVGTHVFVLSVLSNFFFFAREEVGYIYIRRTYFESVFNYVVLYAVAYCFFRTGEFIKSVEGDRKYSLKKSY</sequence>
<feature type="transmembrane region" description="Helical" evidence="6">
    <location>
        <begin position="94"/>
        <end position="114"/>
    </location>
</feature>
<keyword evidence="4 6" id="KW-0472">Membrane</keyword>
<evidence type="ECO:0000313" key="8">
    <source>
        <dbReference type="Proteomes" id="UP000682892"/>
    </source>
</evidence>
<feature type="transmembrane region" description="Helical" evidence="6">
    <location>
        <begin position="451"/>
        <end position="470"/>
    </location>
</feature>
<evidence type="ECO:0000256" key="3">
    <source>
        <dbReference type="ARBA" id="ARBA00022989"/>
    </source>
</evidence>
<feature type="transmembrane region" description="Helical" evidence="6">
    <location>
        <begin position="371"/>
        <end position="397"/>
    </location>
</feature>
<dbReference type="PANTHER" id="PTHR13285">
    <property type="entry name" value="ACYLTRANSFERASE"/>
    <property type="match status" value="1"/>
</dbReference>
<dbReference type="InterPro" id="IPR051085">
    <property type="entry name" value="MB_O-acyltransferase"/>
</dbReference>
<proteinExistence type="inferred from homology"/>
<dbReference type="GO" id="GO:0016020">
    <property type="term" value="C:membrane"/>
    <property type="evidence" value="ECO:0007669"/>
    <property type="project" value="UniProtKB-SubCell"/>
</dbReference>
<name>A0A1S4EX21_AEDAE</name>
<feature type="transmembrane region" description="Helical" evidence="6">
    <location>
        <begin position="293"/>
        <end position="319"/>
    </location>
</feature>
<dbReference type="OMA" id="AWAQTYT"/>
<keyword evidence="3 6" id="KW-1133">Transmembrane helix</keyword>
<dbReference type="KEGG" id="aag:5566889"/>
<dbReference type="AlphaFoldDB" id="A0A1S4EX21"/>
<evidence type="ECO:0000313" key="7">
    <source>
        <dbReference type="EMBL" id="EAT48089.1"/>
    </source>
</evidence>
<feature type="transmembrane region" description="Helical" evidence="6">
    <location>
        <begin position="417"/>
        <end position="439"/>
    </location>
</feature>
<evidence type="ECO:0000256" key="5">
    <source>
        <dbReference type="ARBA" id="ARBA00038268"/>
    </source>
</evidence>
<protein>
    <submittedName>
        <fullName evidence="7">AAEL000853-PA</fullName>
    </submittedName>
</protein>
<feature type="transmembrane region" description="Helical" evidence="6">
    <location>
        <begin position="135"/>
        <end position="157"/>
    </location>
</feature>
<dbReference type="GO" id="GO:0016409">
    <property type="term" value="F:palmitoyltransferase activity"/>
    <property type="evidence" value="ECO:0007669"/>
    <property type="project" value="TreeGrafter"/>
</dbReference>
<reference evidence="7" key="2">
    <citation type="journal article" date="2007" name="Science">
        <title>Genome sequence of Aedes aegypti, a major arbovirus vector.</title>
        <authorList>
            <person name="Nene V."/>
            <person name="Wortman J.R."/>
            <person name="Lawson D."/>
            <person name="Haas B."/>
            <person name="Kodira C."/>
            <person name="Tu Z.J."/>
            <person name="Loftus B."/>
            <person name="Xi Z."/>
            <person name="Megy K."/>
            <person name="Grabherr M."/>
            <person name="Ren Q."/>
            <person name="Zdobnov E.M."/>
            <person name="Lobo N.F."/>
            <person name="Campbell K.S."/>
            <person name="Brown S.E."/>
            <person name="Bonaldo M.F."/>
            <person name="Zhu J."/>
            <person name="Sinkins S.P."/>
            <person name="Hogenkamp D.G."/>
            <person name="Amedeo P."/>
            <person name="Arensburger P."/>
            <person name="Atkinson P.W."/>
            <person name="Bidwell S."/>
            <person name="Biedler J."/>
            <person name="Birney E."/>
            <person name="Bruggner R.V."/>
            <person name="Costas J."/>
            <person name="Coy M.R."/>
            <person name="Crabtree J."/>
            <person name="Crawford M."/>
            <person name="Debruyn B."/>
            <person name="Decaprio D."/>
            <person name="Eiglmeier K."/>
            <person name="Eisenstadt E."/>
            <person name="El-Dorry H."/>
            <person name="Gelbart W.M."/>
            <person name="Gomes S.L."/>
            <person name="Hammond M."/>
            <person name="Hannick L.I."/>
            <person name="Hogan J.R."/>
            <person name="Holmes M.H."/>
            <person name="Jaffe D."/>
            <person name="Johnston J.S."/>
            <person name="Kennedy R.C."/>
            <person name="Koo H."/>
            <person name="Kravitz S."/>
            <person name="Kriventseva E.V."/>
            <person name="Kulp D."/>
            <person name="Labutti K."/>
            <person name="Lee E."/>
            <person name="Li S."/>
            <person name="Lovin D.D."/>
            <person name="Mao C."/>
            <person name="Mauceli E."/>
            <person name="Menck C.F."/>
            <person name="Miller J.R."/>
            <person name="Montgomery P."/>
            <person name="Mori A."/>
            <person name="Nascimento A.L."/>
            <person name="Naveira H.F."/>
            <person name="Nusbaum C."/>
            <person name="O'leary S."/>
            <person name="Orvis J."/>
            <person name="Pertea M."/>
            <person name="Quesneville H."/>
            <person name="Reidenbach K.R."/>
            <person name="Rogers Y.H."/>
            <person name="Roth C.W."/>
            <person name="Schneider J.R."/>
            <person name="Schatz M."/>
            <person name="Shumway M."/>
            <person name="Stanke M."/>
            <person name="Stinson E.O."/>
            <person name="Tubio J.M."/>
            <person name="Vanzee J.P."/>
            <person name="Verjovski-Almeida S."/>
            <person name="Werner D."/>
            <person name="White O."/>
            <person name="Wyder S."/>
            <person name="Zeng Q."/>
            <person name="Zhao Q."/>
            <person name="Zhao Y."/>
            <person name="Hill C.A."/>
            <person name="Raikhel A.S."/>
            <person name="Soares M.B."/>
            <person name="Knudson D.L."/>
            <person name="Lee N.H."/>
            <person name="Galagan J."/>
            <person name="Salzberg S.L."/>
            <person name="Paulsen I.T."/>
            <person name="Dimopoulos G."/>
            <person name="Collins F.H."/>
            <person name="Birren B."/>
            <person name="Fraser-Liggett C.M."/>
            <person name="Severson D.W."/>
        </authorList>
    </citation>
    <scope>NUCLEOTIDE SEQUENCE [LARGE SCALE GENOMIC DNA]</scope>
    <source>
        <strain evidence="7">Liverpool</strain>
    </source>
</reference>